<dbReference type="PANTHER" id="PTHR24148:SF64">
    <property type="entry name" value="HETEROKARYON INCOMPATIBILITY DOMAIN-CONTAINING PROTEIN"/>
    <property type="match status" value="1"/>
</dbReference>
<protein>
    <submittedName>
        <fullName evidence="2">Heterokaryon incompatibility protein-domain-containing protein</fullName>
    </submittedName>
</protein>
<accession>A0A9P9K7A9</accession>
<dbReference type="InterPro" id="IPR052895">
    <property type="entry name" value="HetReg/Transcr_Mod"/>
</dbReference>
<dbReference type="EMBL" id="JAGTJS010000016">
    <property type="protein sequence ID" value="KAH7246971.1"/>
    <property type="molecule type" value="Genomic_DNA"/>
</dbReference>
<name>A0A9P9K7A9_FUSSL</name>
<evidence type="ECO:0000259" key="1">
    <source>
        <dbReference type="Pfam" id="PF06985"/>
    </source>
</evidence>
<feature type="domain" description="Heterokaryon incompatibility" evidence="1">
    <location>
        <begin position="100"/>
        <end position="241"/>
    </location>
</feature>
<proteinExistence type="predicted"/>
<sequence length="835" mass="96749">MHQFMMGDAQEMCGCGKPDVTVFETCLRCGNAVSFEELRQRAVNTYDKDNQPIEDPGLPRRHSLMKDPKRCLRLLHLNDSTSHVLSGRFESDWIQHVRPYEAVSYTWGGEDGDYTKMEFIIIDGTLFPITKNCAAVLHKIRKPGDSRAIWIDSLCINQNDVNERSVQVSQMGKIFSGAQKVHIYIGNNVEDRTASNAFDVLSSIRNLSDFSKGLRIRKDRVQAVKTMFAQTYFSRMWIIQEVLLAKTAELHWGTATILWQPFNEDHLRVLGYGIDSYIPEWMRIRATTKNFRNSETLADLLFSAMGSTASNNRDKVYGIYGLLLDAEEEGLTVDYSLSVAQVFTNMAAHLIKKHNALRAVLRHVNPDAPLVDGEQLSSWVPDFRSKFVSQAQEVSISRKGFKDLEIHTSITPQEWISSCGTNELFLRGHRLTMPELVEGSSIEYWQIAEFRGDKWEIRAKFQVDFDPQEDTIFWIPNGVFLQLRRHPNREEAYTVLGECDVKQSGAFPAIGKSFADALEPHYLRPLWQLCMDLEYVSHRNRVQYKLESLILPDTSMGWEHAKNVLNAYDSLDTSDRRHILDPDARTMFDFLSFCQSEDTWATLRRSRFGFNHRDWPDAQNINELCQSWLQCYEKAENILGQFLKTTYENVALRLKFLKHLETWEKTTETLLKELKWSERRSWPFKPAPRLYRWDCDEVGKDSPGKKIMRWAERSIWPLKELVRFDIMDCFEKKAEDGSYDGERRLHSVIRNNFNGVRFRFDLPMTAARSRDERIHYILEPWGEEWTGTIRSMPHLLSISKQLSSEDLIRLEKIFLRNGALKSLAGIGPAETITLL</sequence>
<dbReference type="InterPro" id="IPR010730">
    <property type="entry name" value="HET"/>
</dbReference>
<dbReference type="Proteomes" id="UP000736672">
    <property type="component" value="Unassembled WGS sequence"/>
</dbReference>
<dbReference type="Pfam" id="PF06985">
    <property type="entry name" value="HET"/>
    <property type="match status" value="1"/>
</dbReference>
<evidence type="ECO:0000313" key="2">
    <source>
        <dbReference type="EMBL" id="KAH7246971.1"/>
    </source>
</evidence>
<organism evidence="2 3">
    <name type="scientific">Fusarium solani</name>
    <name type="common">Filamentous fungus</name>
    <dbReference type="NCBI Taxonomy" id="169388"/>
    <lineage>
        <taxon>Eukaryota</taxon>
        <taxon>Fungi</taxon>
        <taxon>Dikarya</taxon>
        <taxon>Ascomycota</taxon>
        <taxon>Pezizomycotina</taxon>
        <taxon>Sordariomycetes</taxon>
        <taxon>Hypocreomycetidae</taxon>
        <taxon>Hypocreales</taxon>
        <taxon>Nectriaceae</taxon>
        <taxon>Fusarium</taxon>
        <taxon>Fusarium solani species complex</taxon>
    </lineage>
</organism>
<evidence type="ECO:0000313" key="3">
    <source>
        <dbReference type="Proteomes" id="UP000736672"/>
    </source>
</evidence>
<reference evidence="2" key="1">
    <citation type="journal article" date="2021" name="Nat. Commun.">
        <title>Genetic determinants of endophytism in the Arabidopsis root mycobiome.</title>
        <authorList>
            <person name="Mesny F."/>
            <person name="Miyauchi S."/>
            <person name="Thiergart T."/>
            <person name="Pickel B."/>
            <person name="Atanasova L."/>
            <person name="Karlsson M."/>
            <person name="Huettel B."/>
            <person name="Barry K.W."/>
            <person name="Haridas S."/>
            <person name="Chen C."/>
            <person name="Bauer D."/>
            <person name="Andreopoulos W."/>
            <person name="Pangilinan J."/>
            <person name="LaButti K."/>
            <person name="Riley R."/>
            <person name="Lipzen A."/>
            <person name="Clum A."/>
            <person name="Drula E."/>
            <person name="Henrissat B."/>
            <person name="Kohler A."/>
            <person name="Grigoriev I.V."/>
            <person name="Martin F.M."/>
            <person name="Hacquard S."/>
        </authorList>
    </citation>
    <scope>NUCLEOTIDE SEQUENCE</scope>
    <source>
        <strain evidence="2">FSSC 5 MPI-SDFR-AT-0091</strain>
    </source>
</reference>
<dbReference type="AlphaFoldDB" id="A0A9P9K7A9"/>
<comment type="caution">
    <text evidence="2">The sequence shown here is derived from an EMBL/GenBank/DDBJ whole genome shotgun (WGS) entry which is preliminary data.</text>
</comment>
<keyword evidence="3" id="KW-1185">Reference proteome</keyword>
<dbReference type="PANTHER" id="PTHR24148">
    <property type="entry name" value="ANKYRIN REPEAT DOMAIN-CONTAINING PROTEIN 39 HOMOLOG-RELATED"/>
    <property type="match status" value="1"/>
</dbReference>
<gene>
    <name evidence="2" type="ORF">B0J15DRAFT_499907</name>
</gene>
<dbReference type="OrthoDB" id="2157530at2759"/>